<dbReference type="Gene3D" id="1.10.30.50">
    <property type="match status" value="1"/>
</dbReference>
<protein>
    <submittedName>
        <fullName evidence="3">HNH endonuclease</fullName>
    </submittedName>
</protein>
<feature type="compositionally biased region" description="Basic and acidic residues" evidence="1">
    <location>
        <begin position="88"/>
        <end position="112"/>
    </location>
</feature>
<feature type="domain" description="HNH nuclease" evidence="2">
    <location>
        <begin position="42"/>
        <end position="92"/>
    </location>
</feature>
<dbReference type="InterPro" id="IPR002711">
    <property type="entry name" value="HNH"/>
</dbReference>
<keyword evidence="3" id="KW-0378">Hydrolase</keyword>
<dbReference type="EMBL" id="LR589062">
    <property type="protein sequence ID" value="VTO94723.1"/>
    <property type="molecule type" value="Genomic_DNA"/>
</dbReference>
<accession>A0A653EBB4</accession>
<keyword evidence="3" id="KW-0540">Nuclease</keyword>
<dbReference type="CDD" id="cd00085">
    <property type="entry name" value="HNHc"/>
    <property type="match status" value="1"/>
</dbReference>
<dbReference type="AlphaFoldDB" id="A0A653EBB4"/>
<evidence type="ECO:0000313" key="3">
    <source>
        <dbReference type="EMBL" id="VTO94723.1"/>
    </source>
</evidence>
<dbReference type="GO" id="GO:0004519">
    <property type="term" value="F:endonuclease activity"/>
    <property type="evidence" value="ECO:0007669"/>
    <property type="project" value="UniProtKB-KW"/>
</dbReference>
<gene>
    <name evidence="3" type="ORF">BIN_B_00196</name>
</gene>
<dbReference type="InterPro" id="IPR003615">
    <property type="entry name" value="HNH_nuc"/>
</dbReference>
<evidence type="ECO:0000259" key="2">
    <source>
        <dbReference type="SMART" id="SM00507"/>
    </source>
</evidence>
<sequence>MPTAPARACSRCRRAVPKGQRCQCHPSWEGSTRGGSTRQWRKIRAAKLRATPICEYVDCRHPATEVDHIMPRAEGGTDDWGNLASLCGEHHREKTAEDSRRGRERQREGGGL</sequence>
<name>A0A653EBB4_9MYCO</name>
<proteinExistence type="predicted"/>
<dbReference type="OrthoDB" id="3234360at2"/>
<evidence type="ECO:0000256" key="1">
    <source>
        <dbReference type="SAM" id="MobiDB-lite"/>
    </source>
</evidence>
<dbReference type="GO" id="GO:0003676">
    <property type="term" value="F:nucleic acid binding"/>
    <property type="evidence" value="ECO:0007669"/>
    <property type="project" value="InterPro"/>
</dbReference>
<organism evidence="3">
    <name type="scientific">Mycobacterium riyadhense</name>
    <dbReference type="NCBI Taxonomy" id="486698"/>
    <lineage>
        <taxon>Bacteria</taxon>
        <taxon>Bacillati</taxon>
        <taxon>Actinomycetota</taxon>
        <taxon>Actinomycetes</taxon>
        <taxon>Mycobacteriales</taxon>
        <taxon>Mycobacteriaceae</taxon>
        <taxon>Mycobacterium</taxon>
    </lineage>
</organism>
<feature type="region of interest" description="Disordered" evidence="1">
    <location>
        <begin position="80"/>
        <end position="112"/>
    </location>
</feature>
<dbReference type="SMART" id="SM00507">
    <property type="entry name" value="HNHc"/>
    <property type="match status" value="1"/>
</dbReference>
<reference evidence="3" key="1">
    <citation type="submission" date="2019-05" db="EMBL/GenBank/DDBJ databases">
        <authorList>
            <person name="Naeem R."/>
            <person name="Antony C."/>
            <person name="Guan Q."/>
        </authorList>
    </citation>
    <scope>NUCLEOTIDE SEQUENCE</scope>
    <source>
        <strain evidence="3">2</strain>
    </source>
</reference>
<keyword evidence="3" id="KW-0255">Endonuclease</keyword>
<dbReference type="GO" id="GO:0008270">
    <property type="term" value="F:zinc ion binding"/>
    <property type="evidence" value="ECO:0007669"/>
    <property type="project" value="InterPro"/>
</dbReference>
<dbReference type="Pfam" id="PF01844">
    <property type="entry name" value="HNH"/>
    <property type="match status" value="1"/>
</dbReference>